<dbReference type="PANTHER" id="PTHR37811:SF2">
    <property type="entry name" value="ABM DOMAIN-CONTAINING PROTEIN"/>
    <property type="match status" value="1"/>
</dbReference>
<accession>A0ABT0KNV7</accession>
<evidence type="ECO:0000259" key="1">
    <source>
        <dbReference type="Pfam" id="PF03992"/>
    </source>
</evidence>
<dbReference type="InterPro" id="IPR011008">
    <property type="entry name" value="Dimeric_a/b-barrel"/>
</dbReference>
<organism evidence="2 3">
    <name type="scientific">Shewanella electrodiphila</name>
    <dbReference type="NCBI Taxonomy" id="934143"/>
    <lineage>
        <taxon>Bacteria</taxon>
        <taxon>Pseudomonadati</taxon>
        <taxon>Pseudomonadota</taxon>
        <taxon>Gammaproteobacteria</taxon>
        <taxon>Alteromonadales</taxon>
        <taxon>Shewanellaceae</taxon>
        <taxon>Shewanella</taxon>
    </lineage>
</organism>
<evidence type="ECO:0000313" key="3">
    <source>
        <dbReference type="Proteomes" id="UP001202134"/>
    </source>
</evidence>
<evidence type="ECO:0000313" key="2">
    <source>
        <dbReference type="EMBL" id="MCL1045540.1"/>
    </source>
</evidence>
<reference evidence="2 3" key="1">
    <citation type="submission" date="2022-01" db="EMBL/GenBank/DDBJ databases">
        <title>Whole genome-based taxonomy of the Shewanellaceae.</title>
        <authorList>
            <person name="Martin-Rodriguez A.J."/>
        </authorList>
    </citation>
    <scope>NUCLEOTIDE SEQUENCE [LARGE SCALE GENOMIC DNA]</scope>
    <source>
        <strain evidence="2 3">DSM 24955</strain>
    </source>
</reference>
<comment type="caution">
    <text evidence="2">The sequence shown here is derived from an EMBL/GenBank/DDBJ whole genome shotgun (WGS) entry which is preliminary data.</text>
</comment>
<dbReference type="PANTHER" id="PTHR37811">
    <property type="entry name" value="BLL5343 PROTEIN"/>
    <property type="match status" value="1"/>
</dbReference>
<keyword evidence="3" id="KW-1185">Reference proteome</keyword>
<dbReference type="Gene3D" id="3.30.70.100">
    <property type="match status" value="1"/>
</dbReference>
<dbReference type="InterPro" id="IPR052936">
    <property type="entry name" value="Jasmonate_Hydroxylase-like"/>
</dbReference>
<dbReference type="GO" id="GO:0004497">
    <property type="term" value="F:monooxygenase activity"/>
    <property type="evidence" value="ECO:0007669"/>
    <property type="project" value="UniProtKB-KW"/>
</dbReference>
<dbReference type="RefSeq" id="WP_248955556.1">
    <property type="nucleotide sequence ID" value="NZ_JAKIKU010000004.1"/>
</dbReference>
<dbReference type="InterPro" id="IPR007138">
    <property type="entry name" value="ABM_dom"/>
</dbReference>
<sequence>METLNDCCYFRGTNCKRQSAKYLGIASELKPLLVDIDGFISIERFQSLTNEDKILSLSFWRDEESIQDWRNIESHLLAQSKGINSVFENYRLRVAGVIRDYGSEQREDAPQGSLSVHDC</sequence>
<dbReference type="Pfam" id="PF03992">
    <property type="entry name" value="ABM"/>
    <property type="match status" value="1"/>
</dbReference>
<feature type="domain" description="ABM" evidence="1">
    <location>
        <begin position="20"/>
        <end position="79"/>
    </location>
</feature>
<dbReference type="Proteomes" id="UP001202134">
    <property type="component" value="Unassembled WGS sequence"/>
</dbReference>
<proteinExistence type="predicted"/>
<keyword evidence="2" id="KW-0503">Monooxygenase</keyword>
<dbReference type="EMBL" id="JAKIKU010000004">
    <property type="protein sequence ID" value="MCL1045540.1"/>
    <property type="molecule type" value="Genomic_DNA"/>
</dbReference>
<name>A0ABT0KNV7_9GAMM</name>
<gene>
    <name evidence="2" type="ORF">L2737_09405</name>
</gene>
<protein>
    <submittedName>
        <fullName evidence="2">Antibiotic biosynthesis monooxygenase</fullName>
    </submittedName>
</protein>
<keyword evidence="2" id="KW-0560">Oxidoreductase</keyword>
<dbReference type="SUPFAM" id="SSF54909">
    <property type="entry name" value="Dimeric alpha+beta barrel"/>
    <property type="match status" value="1"/>
</dbReference>